<evidence type="ECO:0000313" key="6">
    <source>
        <dbReference type="Proteomes" id="UP000054408"/>
    </source>
</evidence>
<dbReference type="GO" id="GO:0006414">
    <property type="term" value="P:translational elongation"/>
    <property type="evidence" value="ECO:0007669"/>
    <property type="project" value="InterPro"/>
</dbReference>
<dbReference type="Proteomes" id="UP000054408">
    <property type="component" value="Unassembled WGS sequence"/>
</dbReference>
<dbReference type="InterPro" id="IPR027534">
    <property type="entry name" value="Ribosomal_P1/P2"/>
</dbReference>
<dbReference type="PANTHER" id="PTHR45696">
    <property type="entry name" value="60S ACIDIC RIBOSOMAL PROTEIN P1"/>
    <property type="match status" value="1"/>
</dbReference>
<dbReference type="CDD" id="cd05831">
    <property type="entry name" value="Ribosomal_P1"/>
    <property type="match status" value="1"/>
</dbReference>
<evidence type="ECO:0000256" key="4">
    <source>
        <dbReference type="SAM" id="MobiDB-lite"/>
    </source>
</evidence>
<dbReference type="eggNOG" id="KOG1762">
    <property type="taxonomic scope" value="Eukaryota"/>
</dbReference>
<dbReference type="OMA" id="NVWADVY"/>
<evidence type="ECO:0000256" key="2">
    <source>
        <dbReference type="ARBA" id="ARBA00022980"/>
    </source>
</evidence>
<sequence length="105" mass="10518">MSNNELACTYATLILHDSGMEITGDNIQSVLDAAGVAVQPFWPNLFAKHVASLNVGELIAGLASASPTAAPAAAAGDAPAAAEAAPEAAPEESDSESDMGFGLFD</sequence>
<dbReference type="GO" id="GO:0030295">
    <property type="term" value="F:protein kinase activator activity"/>
    <property type="evidence" value="ECO:0007669"/>
    <property type="project" value="TreeGrafter"/>
</dbReference>
<dbReference type="Pfam" id="PF00428">
    <property type="entry name" value="Ribosomal_60s"/>
    <property type="match status" value="1"/>
</dbReference>
<dbReference type="PANTHER" id="PTHR45696:SF10">
    <property type="entry name" value="LARGE RIBOSOMAL SUBUNIT PROTEIN P1"/>
    <property type="match status" value="1"/>
</dbReference>
<reference evidence="5 6" key="1">
    <citation type="submission" date="2010-05" db="EMBL/GenBank/DDBJ databases">
        <title>The Genome Sequence of Thecamonas trahens ATCC 50062.</title>
        <authorList>
            <consortium name="The Broad Institute Genome Sequencing Platform"/>
            <person name="Russ C."/>
            <person name="Cuomo C."/>
            <person name="Shea T."/>
            <person name="Young S.K."/>
            <person name="Zeng Q."/>
            <person name="Koehrsen M."/>
            <person name="Haas B."/>
            <person name="Borodovsky M."/>
            <person name="Guigo R."/>
            <person name="Alvarado L."/>
            <person name="Berlin A."/>
            <person name="Bochicchio J."/>
            <person name="Borenstein D."/>
            <person name="Chapman S."/>
            <person name="Chen Z."/>
            <person name="Freedman E."/>
            <person name="Gellesch M."/>
            <person name="Goldberg J."/>
            <person name="Griggs A."/>
            <person name="Gujja S."/>
            <person name="Heilman E."/>
            <person name="Heiman D."/>
            <person name="Hepburn T."/>
            <person name="Howarth C."/>
            <person name="Jen D."/>
            <person name="Larson L."/>
            <person name="Mehta T."/>
            <person name="Park D."/>
            <person name="Pearson M."/>
            <person name="Roberts A."/>
            <person name="Saif S."/>
            <person name="Shenoy N."/>
            <person name="Sisk P."/>
            <person name="Stolte C."/>
            <person name="Sykes S."/>
            <person name="Thomson T."/>
            <person name="Walk T."/>
            <person name="White J."/>
            <person name="Yandava C."/>
            <person name="Burger G."/>
            <person name="Gray M.W."/>
            <person name="Holland P.W.H."/>
            <person name="King N."/>
            <person name="Lang F.B.F."/>
            <person name="Roger A.J."/>
            <person name="Ruiz-Trillo I."/>
            <person name="Lander E."/>
            <person name="Nusbaum C."/>
        </authorList>
    </citation>
    <scope>NUCLEOTIDE SEQUENCE [LARGE SCALE GENOMIC DNA]</scope>
    <source>
        <strain evidence="5 6">ATCC 50062</strain>
    </source>
</reference>
<keyword evidence="2" id="KW-0689">Ribosomal protein</keyword>
<name>A0A0L0D452_THETB</name>
<keyword evidence="6" id="KW-1185">Reference proteome</keyword>
<dbReference type="FunFam" id="1.10.10.1410:FF:000001">
    <property type="entry name" value="60S acidic ribosomal protein P1"/>
    <property type="match status" value="1"/>
</dbReference>
<keyword evidence="3" id="KW-0687">Ribonucleoprotein</keyword>
<evidence type="ECO:0000313" key="5">
    <source>
        <dbReference type="EMBL" id="KNC46063.1"/>
    </source>
</evidence>
<feature type="region of interest" description="Disordered" evidence="4">
    <location>
        <begin position="72"/>
        <end position="105"/>
    </location>
</feature>
<feature type="compositionally biased region" description="Low complexity" evidence="4">
    <location>
        <begin position="72"/>
        <end position="88"/>
    </location>
</feature>
<dbReference type="GO" id="GO:0003735">
    <property type="term" value="F:structural constituent of ribosome"/>
    <property type="evidence" value="ECO:0007669"/>
    <property type="project" value="InterPro"/>
</dbReference>
<comment type="similarity">
    <text evidence="1">Belongs to the eukaryotic ribosomal protein P1/P2 family.</text>
</comment>
<proteinExistence type="inferred from homology"/>
<dbReference type="RefSeq" id="XP_013763043.1">
    <property type="nucleotide sequence ID" value="XM_013907589.1"/>
</dbReference>
<accession>A0A0L0D452</accession>
<evidence type="ECO:0008006" key="7">
    <source>
        <dbReference type="Google" id="ProtNLM"/>
    </source>
</evidence>
<dbReference type="GO" id="GO:0022625">
    <property type="term" value="C:cytosolic large ribosomal subunit"/>
    <property type="evidence" value="ECO:0007669"/>
    <property type="project" value="TreeGrafter"/>
</dbReference>
<gene>
    <name evidence="5" type="ORF">AMSG_00181</name>
</gene>
<dbReference type="HAMAP" id="MF_01478">
    <property type="entry name" value="Ribosomal_L12_arch"/>
    <property type="match status" value="1"/>
</dbReference>
<dbReference type="InterPro" id="IPR038716">
    <property type="entry name" value="P1/P2_N_sf"/>
</dbReference>
<dbReference type="GO" id="GO:0043021">
    <property type="term" value="F:ribonucleoprotein complex binding"/>
    <property type="evidence" value="ECO:0007669"/>
    <property type="project" value="TreeGrafter"/>
</dbReference>
<dbReference type="AlphaFoldDB" id="A0A0L0D452"/>
<evidence type="ECO:0000256" key="3">
    <source>
        <dbReference type="ARBA" id="ARBA00023274"/>
    </source>
</evidence>
<dbReference type="OrthoDB" id="2194681at2759"/>
<organism evidence="5 6">
    <name type="scientific">Thecamonas trahens ATCC 50062</name>
    <dbReference type="NCBI Taxonomy" id="461836"/>
    <lineage>
        <taxon>Eukaryota</taxon>
        <taxon>Apusozoa</taxon>
        <taxon>Apusomonadida</taxon>
        <taxon>Apusomonadidae</taxon>
        <taxon>Thecamonas</taxon>
    </lineage>
</organism>
<dbReference type="EMBL" id="GL349433">
    <property type="protein sequence ID" value="KNC46063.1"/>
    <property type="molecule type" value="Genomic_DNA"/>
</dbReference>
<dbReference type="GeneID" id="25560000"/>
<evidence type="ECO:0000256" key="1">
    <source>
        <dbReference type="ARBA" id="ARBA00005436"/>
    </source>
</evidence>
<dbReference type="STRING" id="461836.A0A0L0D452"/>
<protein>
    <recommendedName>
        <fullName evidence="7">60S acidic ribosomal protein P1</fullName>
    </recommendedName>
</protein>
<dbReference type="GO" id="GO:0002181">
    <property type="term" value="P:cytoplasmic translation"/>
    <property type="evidence" value="ECO:0007669"/>
    <property type="project" value="TreeGrafter"/>
</dbReference>
<dbReference type="Gene3D" id="1.10.10.1410">
    <property type="match status" value="1"/>
</dbReference>